<keyword evidence="11 12" id="KW-0131">Cell cycle</keyword>
<keyword evidence="6 12" id="KW-1003">Cell membrane</keyword>
<dbReference type="NCBIfam" id="NF038346">
    <property type="entry name" value="FtsX_actino"/>
    <property type="match status" value="1"/>
</dbReference>
<evidence type="ECO:0000256" key="3">
    <source>
        <dbReference type="ARBA" id="ARBA00007379"/>
    </source>
</evidence>
<evidence type="ECO:0000313" key="17">
    <source>
        <dbReference type="Proteomes" id="UP000271573"/>
    </source>
</evidence>
<dbReference type="Proteomes" id="UP000271573">
    <property type="component" value="Chromosome"/>
</dbReference>
<evidence type="ECO:0000256" key="7">
    <source>
        <dbReference type="ARBA" id="ARBA00022618"/>
    </source>
</evidence>
<keyword evidence="17" id="KW-1185">Reference proteome</keyword>
<evidence type="ECO:0000256" key="5">
    <source>
        <dbReference type="ARBA" id="ARBA00021907"/>
    </source>
</evidence>
<proteinExistence type="inferred from homology"/>
<dbReference type="KEGG" id="nbe:Back2_09870"/>
<name>A0A3G9ICM5_9ACTN</name>
<organism evidence="16 17">
    <name type="scientific">Nocardioides baekrokdamisoli</name>
    <dbReference type="NCBI Taxonomy" id="1804624"/>
    <lineage>
        <taxon>Bacteria</taxon>
        <taxon>Bacillati</taxon>
        <taxon>Actinomycetota</taxon>
        <taxon>Actinomycetes</taxon>
        <taxon>Propionibacteriales</taxon>
        <taxon>Nocardioidaceae</taxon>
        <taxon>Nocardioides</taxon>
    </lineage>
</organism>
<comment type="subunit">
    <text evidence="4">Forms a membrane-associated complex with FtsE.</text>
</comment>
<evidence type="ECO:0000256" key="1">
    <source>
        <dbReference type="ARBA" id="ARBA00003552"/>
    </source>
</evidence>
<evidence type="ECO:0000259" key="14">
    <source>
        <dbReference type="Pfam" id="PF02687"/>
    </source>
</evidence>
<dbReference type="InterPro" id="IPR004513">
    <property type="entry name" value="FtsX"/>
</dbReference>
<dbReference type="GO" id="GO:0051301">
    <property type="term" value="P:cell division"/>
    <property type="evidence" value="ECO:0007669"/>
    <property type="project" value="UniProtKB-KW"/>
</dbReference>
<dbReference type="RefSeq" id="WP_125567298.1">
    <property type="nucleotide sequence ID" value="NZ_AP019307.1"/>
</dbReference>
<evidence type="ECO:0000256" key="4">
    <source>
        <dbReference type="ARBA" id="ARBA00011160"/>
    </source>
</evidence>
<sequence length="304" mass="32781">MAIRYVLTELRQGLRRNISMHLAVVITLLVSMTLAGVGYLLLKQAQQADHDLGGKLQITVYMCTGVPEGRTKNCIQEVTPTQKALIESTLSHNPYVGSVQYESPQDLYNTWKREKLAGVTGPNPVVTVAAAPASFRISMNDAHHVQAIIDSVLTLPGVMRVNDQRDLVARILGVLDATMGMALAAAAALVVGALLLVSNTVRLAAFARRREISIMRLVGASSLYIMLPFLLEVLVAALIGGGLAVAALAGVEYFGIQRGLAPHIQFMSWVGWHDWGVGSAYVIALSVVLSVVPALLMTRRYVKV</sequence>
<dbReference type="Gene3D" id="3.30.70.3040">
    <property type="match status" value="1"/>
</dbReference>
<feature type="transmembrane region" description="Helical" evidence="13">
    <location>
        <begin position="222"/>
        <end position="255"/>
    </location>
</feature>
<gene>
    <name evidence="16" type="ORF">Back2_09870</name>
</gene>
<dbReference type="InterPro" id="IPR040690">
    <property type="entry name" value="FtsX_ECD"/>
</dbReference>
<evidence type="ECO:0000256" key="11">
    <source>
        <dbReference type="ARBA" id="ARBA00023306"/>
    </source>
</evidence>
<keyword evidence="8 13" id="KW-0812">Transmembrane</keyword>
<evidence type="ECO:0000259" key="15">
    <source>
        <dbReference type="Pfam" id="PF18075"/>
    </source>
</evidence>
<evidence type="ECO:0000256" key="8">
    <source>
        <dbReference type="ARBA" id="ARBA00022692"/>
    </source>
</evidence>
<evidence type="ECO:0000256" key="9">
    <source>
        <dbReference type="ARBA" id="ARBA00022989"/>
    </source>
</evidence>
<keyword evidence="7 12" id="KW-0132">Cell division</keyword>
<feature type="transmembrane region" description="Helical" evidence="13">
    <location>
        <begin position="21"/>
        <end position="42"/>
    </location>
</feature>
<comment type="subcellular location">
    <subcellularLocation>
        <location evidence="2">Cell membrane</location>
        <topology evidence="2">Multi-pass membrane protein</topology>
    </subcellularLocation>
</comment>
<evidence type="ECO:0000256" key="10">
    <source>
        <dbReference type="ARBA" id="ARBA00023136"/>
    </source>
</evidence>
<keyword evidence="9 13" id="KW-1133">Transmembrane helix</keyword>
<dbReference type="GO" id="GO:0005886">
    <property type="term" value="C:plasma membrane"/>
    <property type="evidence" value="ECO:0007669"/>
    <property type="project" value="UniProtKB-SubCell"/>
</dbReference>
<feature type="transmembrane region" description="Helical" evidence="13">
    <location>
        <begin position="181"/>
        <end position="201"/>
    </location>
</feature>
<keyword evidence="10 12" id="KW-0472">Membrane</keyword>
<feature type="domain" description="FtsX extracellular" evidence="15">
    <location>
        <begin position="56"/>
        <end position="161"/>
    </location>
</feature>
<evidence type="ECO:0000256" key="6">
    <source>
        <dbReference type="ARBA" id="ARBA00022475"/>
    </source>
</evidence>
<accession>A0A3G9ICM5</accession>
<dbReference type="Pfam" id="PF02687">
    <property type="entry name" value="FtsX"/>
    <property type="match status" value="1"/>
</dbReference>
<dbReference type="PANTHER" id="PTHR47755">
    <property type="entry name" value="CELL DIVISION PROTEIN FTSX"/>
    <property type="match status" value="1"/>
</dbReference>
<protein>
    <recommendedName>
        <fullName evidence="5 12">Cell division protein FtsX</fullName>
    </recommendedName>
</protein>
<evidence type="ECO:0000256" key="2">
    <source>
        <dbReference type="ARBA" id="ARBA00004651"/>
    </source>
</evidence>
<dbReference type="PANTHER" id="PTHR47755:SF1">
    <property type="entry name" value="CELL DIVISION PROTEIN FTSX"/>
    <property type="match status" value="1"/>
</dbReference>
<evidence type="ECO:0000313" key="16">
    <source>
        <dbReference type="EMBL" id="BBH16700.1"/>
    </source>
</evidence>
<dbReference type="Pfam" id="PF18075">
    <property type="entry name" value="FtsX_ECD"/>
    <property type="match status" value="1"/>
</dbReference>
<reference evidence="16 17" key="1">
    <citation type="submission" date="2018-11" db="EMBL/GenBank/DDBJ databases">
        <title>Complete genome sequence of Nocardioides baekrokdamisoli strain KCTC 39748.</title>
        <authorList>
            <person name="Kang S.W."/>
            <person name="Lee K.C."/>
            <person name="Kim K.K."/>
            <person name="Kim J.S."/>
            <person name="Kim D.S."/>
            <person name="Ko S.H."/>
            <person name="Yang S.H."/>
            <person name="Shin Y.K."/>
            <person name="Lee J.S."/>
        </authorList>
    </citation>
    <scope>NUCLEOTIDE SEQUENCE [LARGE SCALE GENOMIC DNA]</scope>
    <source>
        <strain evidence="16 17">KCTC 39748</strain>
    </source>
</reference>
<dbReference type="AlphaFoldDB" id="A0A3G9ICM5"/>
<dbReference type="OrthoDB" id="9812531at2"/>
<feature type="domain" description="ABC3 transporter permease C-terminal" evidence="14">
    <location>
        <begin position="185"/>
        <end position="300"/>
    </location>
</feature>
<evidence type="ECO:0000256" key="13">
    <source>
        <dbReference type="SAM" id="Phobius"/>
    </source>
</evidence>
<dbReference type="InterPro" id="IPR047929">
    <property type="entry name" value="FtsX_actino"/>
</dbReference>
<feature type="transmembrane region" description="Helical" evidence="13">
    <location>
        <begin position="275"/>
        <end position="296"/>
    </location>
</feature>
<dbReference type="PIRSF" id="PIRSF003097">
    <property type="entry name" value="FtsX"/>
    <property type="match status" value="1"/>
</dbReference>
<dbReference type="EMBL" id="AP019307">
    <property type="protein sequence ID" value="BBH16700.1"/>
    <property type="molecule type" value="Genomic_DNA"/>
</dbReference>
<comment type="function">
    <text evidence="1">Part of the ABC transporter FtsEX involved in cellular division.</text>
</comment>
<evidence type="ECO:0000256" key="12">
    <source>
        <dbReference type="PIRNR" id="PIRNR003097"/>
    </source>
</evidence>
<dbReference type="InterPro" id="IPR003838">
    <property type="entry name" value="ABC3_permease_C"/>
</dbReference>
<comment type="similarity">
    <text evidence="3 12">Belongs to the ABC-4 integral membrane protein family. FtsX subfamily.</text>
</comment>